<feature type="repeat" description="ANK" evidence="3">
    <location>
        <begin position="107"/>
        <end position="139"/>
    </location>
</feature>
<dbReference type="SUPFAM" id="SSF48403">
    <property type="entry name" value="Ankyrin repeat"/>
    <property type="match status" value="1"/>
</dbReference>
<dbReference type="RefSeq" id="WP_320689189.1">
    <property type="nucleotide sequence ID" value="NZ_JAXBLV010000225.1"/>
</dbReference>
<comment type="caution">
    <text evidence="5">The sequence shown here is derived from an EMBL/GenBank/DDBJ whole genome shotgun (WGS) entry which is preliminary data.</text>
</comment>
<dbReference type="EMBL" id="JAXBLV010000225">
    <property type="protein sequence ID" value="MDY3562922.1"/>
    <property type="molecule type" value="Genomic_DNA"/>
</dbReference>
<dbReference type="PANTHER" id="PTHR24134:SF9">
    <property type="entry name" value="ANKYRIN REPEAT AND SOCS BOX PROTEIN 8"/>
    <property type="match status" value="1"/>
</dbReference>
<evidence type="ECO:0000256" key="1">
    <source>
        <dbReference type="ARBA" id="ARBA00022737"/>
    </source>
</evidence>
<protein>
    <submittedName>
        <fullName evidence="5">Suppressor of fused domain protein</fullName>
    </submittedName>
</protein>
<gene>
    <name evidence="5" type="ORF">R5W23_004403</name>
</gene>
<evidence type="ECO:0000313" key="5">
    <source>
        <dbReference type="EMBL" id="MDY3562922.1"/>
    </source>
</evidence>
<keyword evidence="6" id="KW-1185">Reference proteome</keyword>
<sequence length="378" mass="41517">MNMLDLEIRYFELQRAGDLVSIAHLLATHPEMVTVQEVAARMIHGSISNPALVALLVARGVNVNTPEDPRLPDRPLGTAVMGGYTETVRWLIEHGSDINYGWDGDKDYCKPLASAIRQGYTEVVRLLVEAGAYLNVLDRTNRTPLTWALDYGRDEIAAYLRSKGGVESHEVPGYVPPPPPDPVPDHVAWAVGPVRPRGWVPAVPDGDPPVAVRVAVREDGVVCLFTEGMSARPQPPGPGGEEYQYAELAVHLSGWPDDPARWLEPEYRWPLDWLRRLARHPFDAGTGFGGPVAVVANGDPPQPLGPGTALTCWLLLADKDPLGRLDAADGREVVFYELVPLHTAERDFEREHGTEALLERFAQADVPEFVVPDRPSVV</sequence>
<dbReference type="Pfam" id="PF12796">
    <property type="entry name" value="Ank_2"/>
    <property type="match status" value="1"/>
</dbReference>
<dbReference type="PROSITE" id="PS50297">
    <property type="entry name" value="ANK_REP_REGION"/>
    <property type="match status" value="1"/>
</dbReference>
<dbReference type="InterPro" id="IPR020941">
    <property type="entry name" value="SUFU-like_domain"/>
</dbReference>
<dbReference type="Gene3D" id="1.25.40.20">
    <property type="entry name" value="Ankyrin repeat-containing domain"/>
    <property type="match status" value="1"/>
</dbReference>
<evidence type="ECO:0000259" key="4">
    <source>
        <dbReference type="Pfam" id="PF05076"/>
    </source>
</evidence>
<evidence type="ECO:0000256" key="3">
    <source>
        <dbReference type="PROSITE-ProRule" id="PRU00023"/>
    </source>
</evidence>
<dbReference type="SMART" id="SM00248">
    <property type="entry name" value="ANK"/>
    <property type="match status" value="4"/>
</dbReference>
<evidence type="ECO:0000313" key="6">
    <source>
        <dbReference type="Proteomes" id="UP001272242"/>
    </source>
</evidence>
<feature type="domain" description="Suppressor of fused-like" evidence="4">
    <location>
        <begin position="217"/>
        <end position="375"/>
    </location>
</feature>
<organism evidence="5 6">
    <name type="scientific">Gemmata algarum</name>
    <dbReference type="NCBI Taxonomy" id="2975278"/>
    <lineage>
        <taxon>Bacteria</taxon>
        <taxon>Pseudomonadati</taxon>
        <taxon>Planctomycetota</taxon>
        <taxon>Planctomycetia</taxon>
        <taxon>Gemmatales</taxon>
        <taxon>Gemmataceae</taxon>
        <taxon>Gemmata</taxon>
    </lineage>
</organism>
<keyword evidence="1" id="KW-0677">Repeat</keyword>
<dbReference type="PROSITE" id="PS50088">
    <property type="entry name" value="ANK_REPEAT"/>
    <property type="match status" value="1"/>
</dbReference>
<name>A0ABU5F845_9BACT</name>
<dbReference type="InterPro" id="IPR002110">
    <property type="entry name" value="Ankyrin_rpt"/>
</dbReference>
<keyword evidence="2 3" id="KW-0040">ANK repeat</keyword>
<evidence type="ECO:0000256" key="2">
    <source>
        <dbReference type="ARBA" id="ARBA00023043"/>
    </source>
</evidence>
<dbReference type="Pfam" id="PF05076">
    <property type="entry name" value="SUFU"/>
    <property type="match status" value="1"/>
</dbReference>
<accession>A0ABU5F845</accession>
<reference evidence="6" key="1">
    <citation type="journal article" date="2023" name="Mar. Drugs">
        <title>Gemmata algarum, a Novel Planctomycete Isolated from an Algal Mat, Displays Antimicrobial Activity.</title>
        <authorList>
            <person name="Kumar G."/>
            <person name="Kallscheuer N."/>
            <person name="Kashif M."/>
            <person name="Ahamad S."/>
            <person name="Jagadeeshwari U."/>
            <person name="Pannikurungottu S."/>
            <person name="Haufschild T."/>
            <person name="Kabuu M."/>
            <person name="Sasikala C."/>
            <person name="Jogler C."/>
            <person name="Ramana C."/>
        </authorList>
    </citation>
    <scope>NUCLEOTIDE SEQUENCE [LARGE SCALE GENOMIC DNA]</scope>
    <source>
        <strain evidence="6">JC673</strain>
    </source>
</reference>
<dbReference type="Proteomes" id="UP001272242">
    <property type="component" value="Unassembled WGS sequence"/>
</dbReference>
<proteinExistence type="predicted"/>
<dbReference type="PANTHER" id="PTHR24134">
    <property type="entry name" value="ANKYRIN REPEAT-CONTAINING PROTEIN DDB_G0279043"/>
    <property type="match status" value="1"/>
</dbReference>
<dbReference type="InterPro" id="IPR036770">
    <property type="entry name" value="Ankyrin_rpt-contain_sf"/>
</dbReference>